<organism evidence="9 10">
    <name type="scientific">Legionella brunensis</name>
    <dbReference type="NCBI Taxonomy" id="29422"/>
    <lineage>
        <taxon>Bacteria</taxon>
        <taxon>Pseudomonadati</taxon>
        <taxon>Pseudomonadota</taxon>
        <taxon>Gammaproteobacteria</taxon>
        <taxon>Legionellales</taxon>
        <taxon>Legionellaceae</taxon>
        <taxon>Legionella</taxon>
    </lineage>
</organism>
<name>A0A0W0SK29_9GAMM</name>
<gene>
    <name evidence="9" type="primary">yedK</name>
    <name evidence="9" type="ORF">Lbru_1687</name>
</gene>
<dbReference type="GO" id="GO:0006508">
    <property type="term" value="P:proteolysis"/>
    <property type="evidence" value="ECO:0007669"/>
    <property type="project" value="UniProtKB-KW"/>
</dbReference>
<dbReference type="InterPro" id="IPR036590">
    <property type="entry name" value="SRAP-like"/>
</dbReference>
<dbReference type="PANTHER" id="PTHR13604">
    <property type="entry name" value="DC12-RELATED"/>
    <property type="match status" value="1"/>
</dbReference>
<evidence type="ECO:0000313" key="9">
    <source>
        <dbReference type="EMBL" id="KTC83718.1"/>
    </source>
</evidence>
<evidence type="ECO:0000256" key="4">
    <source>
        <dbReference type="ARBA" id="ARBA00022801"/>
    </source>
</evidence>
<evidence type="ECO:0000256" key="6">
    <source>
        <dbReference type="ARBA" id="ARBA00023125"/>
    </source>
</evidence>
<comment type="similarity">
    <text evidence="1 8">Belongs to the SOS response-associated peptidase family.</text>
</comment>
<keyword evidence="6" id="KW-0238">DNA-binding</keyword>
<dbReference type="EMBL" id="LNXV01000015">
    <property type="protein sequence ID" value="KTC83718.1"/>
    <property type="molecule type" value="Genomic_DNA"/>
</dbReference>
<comment type="caution">
    <text evidence="9">The sequence shown here is derived from an EMBL/GenBank/DDBJ whole genome shotgun (WGS) entry which is preliminary data.</text>
</comment>
<dbReference type="AlphaFoldDB" id="A0A0W0SK29"/>
<evidence type="ECO:0000313" key="10">
    <source>
        <dbReference type="Proteomes" id="UP000054742"/>
    </source>
</evidence>
<sequence>MCGRFTIDTDYETIKEQFGIHQIEPLPNSFNVAPTETALCLMKAKEGLRAVQMRWGIVPWYAKERKNALLINARAETAAEKPAFRQSLKYRRCIMLMSGFFEWQHHLNDKKTVKQPYYITRADHKLMAVAALWERFQPEHDIMIPSCCVLTTEPNALVAELHDRMPWILSEEQQHEWLDPEQFSQKDLETVMHHQKELNLACFPVTKAVNSALYKEKDAIIPLTQ</sequence>
<proteinExistence type="inferred from homology"/>
<keyword evidence="10" id="KW-1185">Reference proteome</keyword>
<keyword evidence="2 8" id="KW-0645">Protease</keyword>
<dbReference type="SUPFAM" id="SSF143081">
    <property type="entry name" value="BB1717-like"/>
    <property type="match status" value="1"/>
</dbReference>
<evidence type="ECO:0000256" key="1">
    <source>
        <dbReference type="ARBA" id="ARBA00008136"/>
    </source>
</evidence>
<dbReference type="EC" id="3.4.-.-" evidence="8"/>
<evidence type="ECO:0000256" key="2">
    <source>
        <dbReference type="ARBA" id="ARBA00022670"/>
    </source>
</evidence>
<dbReference type="GO" id="GO:0106300">
    <property type="term" value="P:protein-DNA covalent cross-linking repair"/>
    <property type="evidence" value="ECO:0007669"/>
    <property type="project" value="InterPro"/>
</dbReference>
<evidence type="ECO:0000256" key="8">
    <source>
        <dbReference type="RuleBase" id="RU364100"/>
    </source>
</evidence>
<protein>
    <recommendedName>
        <fullName evidence="8">Abasic site processing protein</fullName>
        <ecNumber evidence="8">3.4.-.-</ecNumber>
    </recommendedName>
</protein>
<keyword evidence="5" id="KW-0190">Covalent protein-DNA linkage</keyword>
<dbReference type="PANTHER" id="PTHR13604:SF0">
    <property type="entry name" value="ABASIC SITE PROCESSING PROTEIN HMCES"/>
    <property type="match status" value="1"/>
</dbReference>
<accession>A0A0W0SK29</accession>
<keyword evidence="7" id="KW-0456">Lyase</keyword>
<dbReference type="GO" id="GO:0003697">
    <property type="term" value="F:single-stranded DNA binding"/>
    <property type="evidence" value="ECO:0007669"/>
    <property type="project" value="InterPro"/>
</dbReference>
<keyword evidence="4 8" id="KW-0378">Hydrolase</keyword>
<evidence type="ECO:0000256" key="7">
    <source>
        <dbReference type="ARBA" id="ARBA00023239"/>
    </source>
</evidence>
<evidence type="ECO:0000256" key="5">
    <source>
        <dbReference type="ARBA" id="ARBA00023124"/>
    </source>
</evidence>
<dbReference type="Proteomes" id="UP000054742">
    <property type="component" value="Unassembled WGS sequence"/>
</dbReference>
<dbReference type="OrthoDB" id="6192129at2"/>
<dbReference type="STRING" id="29422.Lbru_1687"/>
<dbReference type="GO" id="GO:0016829">
    <property type="term" value="F:lyase activity"/>
    <property type="evidence" value="ECO:0007669"/>
    <property type="project" value="UniProtKB-KW"/>
</dbReference>
<reference evidence="9 10" key="1">
    <citation type="submission" date="2015-11" db="EMBL/GenBank/DDBJ databases">
        <title>Genomic analysis of 38 Legionella species identifies large and diverse effector repertoires.</title>
        <authorList>
            <person name="Burstein D."/>
            <person name="Amaro F."/>
            <person name="Zusman T."/>
            <person name="Lifshitz Z."/>
            <person name="Cohen O."/>
            <person name="Gilbert J.A."/>
            <person name="Pupko T."/>
            <person name="Shuman H.A."/>
            <person name="Segal G."/>
        </authorList>
    </citation>
    <scope>NUCLEOTIDE SEQUENCE [LARGE SCALE GENOMIC DNA]</scope>
    <source>
        <strain evidence="9 10">ATCC 43878</strain>
    </source>
</reference>
<dbReference type="InterPro" id="IPR003738">
    <property type="entry name" value="SRAP"/>
</dbReference>
<keyword evidence="3" id="KW-0227">DNA damage</keyword>
<dbReference type="PATRIC" id="fig|29422.6.peg.1792"/>
<dbReference type="RefSeq" id="WP_058441762.1">
    <property type="nucleotide sequence ID" value="NZ_CAAAHU010000027.1"/>
</dbReference>
<dbReference type="GO" id="GO:0008233">
    <property type="term" value="F:peptidase activity"/>
    <property type="evidence" value="ECO:0007669"/>
    <property type="project" value="UniProtKB-KW"/>
</dbReference>
<dbReference type="Gene3D" id="3.90.1680.10">
    <property type="entry name" value="SOS response associated peptidase-like"/>
    <property type="match status" value="1"/>
</dbReference>
<dbReference type="Pfam" id="PF02586">
    <property type="entry name" value="SRAP"/>
    <property type="match status" value="1"/>
</dbReference>
<evidence type="ECO:0000256" key="3">
    <source>
        <dbReference type="ARBA" id="ARBA00022763"/>
    </source>
</evidence>